<feature type="transmembrane region" description="Helical" evidence="7">
    <location>
        <begin position="231"/>
        <end position="249"/>
    </location>
</feature>
<dbReference type="GO" id="GO:0005886">
    <property type="term" value="C:plasma membrane"/>
    <property type="evidence" value="ECO:0007669"/>
    <property type="project" value="InterPro"/>
</dbReference>
<sequence length="268" mass="29427">MFPRLDDLLGFGPPLDTHGVFVALGLAAGGLVFWLEARRRRASDPRIPYLVIGALVGAGVLARLGTWAQHLDPSQNLNLGEQLLRGNASILSALVGAWLGVHITKRIVGYRERTGDLFAPAVAIALAIGRFGCLLTERPGTPTSGGWGIVLDREAAERLGSPAGVGLHPSFIYEIAFHAIAFALLWFWLRHLGLGAGETLTLYIGAYAVFRFLVEFVRGNEVAWLGLTRPQHFLLVTIPLFVARIWWLARQGRLTPDRSRRQDERQPA</sequence>
<dbReference type="PANTHER" id="PTHR30589">
    <property type="entry name" value="PROLIPOPROTEIN DIACYLGLYCERYL TRANSFERASE"/>
    <property type="match status" value="1"/>
</dbReference>
<keyword evidence="5 7" id="KW-1133">Transmembrane helix</keyword>
<dbReference type="PANTHER" id="PTHR30589:SF0">
    <property type="entry name" value="PHOSPHATIDYLGLYCEROL--PROLIPOPROTEIN DIACYLGLYCERYL TRANSFERASE"/>
    <property type="match status" value="1"/>
</dbReference>
<dbReference type="GO" id="GO:0042158">
    <property type="term" value="P:lipoprotein biosynthetic process"/>
    <property type="evidence" value="ECO:0007669"/>
    <property type="project" value="InterPro"/>
</dbReference>
<evidence type="ECO:0000313" key="9">
    <source>
        <dbReference type="Proteomes" id="UP000664398"/>
    </source>
</evidence>
<feature type="transmembrane region" description="Helical" evidence="7">
    <location>
        <begin position="171"/>
        <end position="188"/>
    </location>
</feature>
<comment type="similarity">
    <text evidence="1">Belongs to the Lgt family.</text>
</comment>
<keyword evidence="2" id="KW-1003">Cell membrane</keyword>
<dbReference type="InterPro" id="IPR001640">
    <property type="entry name" value="Lgt"/>
</dbReference>
<dbReference type="EMBL" id="JAGDYL010000001">
    <property type="protein sequence ID" value="MBO1803885.1"/>
    <property type="molecule type" value="Genomic_DNA"/>
</dbReference>
<evidence type="ECO:0000256" key="4">
    <source>
        <dbReference type="ARBA" id="ARBA00022692"/>
    </source>
</evidence>
<evidence type="ECO:0000256" key="5">
    <source>
        <dbReference type="ARBA" id="ARBA00022989"/>
    </source>
</evidence>
<feature type="transmembrane region" description="Helical" evidence="7">
    <location>
        <begin position="88"/>
        <end position="105"/>
    </location>
</feature>
<reference evidence="8" key="1">
    <citation type="submission" date="2021-03" db="EMBL/GenBank/DDBJ databases">
        <title>Leucobacter chromiisoli sp. nov., isolated from chromium-containing soil of chemical plant.</title>
        <authorList>
            <person name="Xu Z."/>
        </authorList>
    </citation>
    <scope>NUCLEOTIDE SEQUENCE</scope>
    <source>
        <strain evidence="8">A2</strain>
    </source>
</reference>
<dbReference type="RefSeq" id="WP_208044365.1">
    <property type="nucleotide sequence ID" value="NZ_JAGDYL010000001.1"/>
</dbReference>
<gene>
    <name evidence="8" type="ORF">J4H91_00930</name>
</gene>
<protein>
    <submittedName>
        <fullName evidence="8">Prolipoprotein diacylglyceryl transferase</fullName>
    </submittedName>
</protein>
<feature type="transmembrane region" description="Helical" evidence="7">
    <location>
        <begin position="117"/>
        <end position="137"/>
    </location>
</feature>
<comment type="caution">
    <text evidence="8">The sequence shown here is derived from an EMBL/GenBank/DDBJ whole genome shotgun (WGS) entry which is preliminary data.</text>
</comment>
<organism evidence="8 9">
    <name type="scientific">Leucobacter ruminantium</name>
    <dbReference type="NCBI Taxonomy" id="1289170"/>
    <lineage>
        <taxon>Bacteria</taxon>
        <taxon>Bacillati</taxon>
        <taxon>Actinomycetota</taxon>
        <taxon>Actinomycetes</taxon>
        <taxon>Micrococcales</taxon>
        <taxon>Microbacteriaceae</taxon>
        <taxon>Leucobacter</taxon>
    </lineage>
</organism>
<evidence type="ECO:0000256" key="6">
    <source>
        <dbReference type="ARBA" id="ARBA00023136"/>
    </source>
</evidence>
<accession>A0A939RT95</accession>
<feature type="transmembrane region" description="Helical" evidence="7">
    <location>
        <begin position="20"/>
        <end position="37"/>
    </location>
</feature>
<dbReference type="AlphaFoldDB" id="A0A939RT95"/>
<name>A0A939RT95_9MICO</name>
<dbReference type="Pfam" id="PF01790">
    <property type="entry name" value="LGT"/>
    <property type="match status" value="1"/>
</dbReference>
<evidence type="ECO:0000256" key="3">
    <source>
        <dbReference type="ARBA" id="ARBA00022679"/>
    </source>
</evidence>
<evidence type="ECO:0000256" key="2">
    <source>
        <dbReference type="ARBA" id="ARBA00022475"/>
    </source>
</evidence>
<feature type="transmembrane region" description="Helical" evidence="7">
    <location>
        <begin position="49"/>
        <end position="68"/>
    </location>
</feature>
<keyword evidence="4 7" id="KW-0812">Transmembrane</keyword>
<evidence type="ECO:0000256" key="7">
    <source>
        <dbReference type="SAM" id="Phobius"/>
    </source>
</evidence>
<keyword evidence="9" id="KW-1185">Reference proteome</keyword>
<evidence type="ECO:0000256" key="1">
    <source>
        <dbReference type="ARBA" id="ARBA00007150"/>
    </source>
</evidence>
<proteinExistence type="inferred from homology"/>
<dbReference type="GO" id="GO:0008961">
    <property type="term" value="F:phosphatidylglycerol-prolipoprotein diacylglyceryl transferase activity"/>
    <property type="evidence" value="ECO:0007669"/>
    <property type="project" value="InterPro"/>
</dbReference>
<keyword evidence="3 8" id="KW-0808">Transferase</keyword>
<keyword evidence="6 7" id="KW-0472">Membrane</keyword>
<feature type="transmembrane region" description="Helical" evidence="7">
    <location>
        <begin position="200"/>
        <end position="219"/>
    </location>
</feature>
<evidence type="ECO:0000313" key="8">
    <source>
        <dbReference type="EMBL" id="MBO1803885.1"/>
    </source>
</evidence>
<dbReference type="Proteomes" id="UP000664398">
    <property type="component" value="Unassembled WGS sequence"/>
</dbReference>